<dbReference type="Proteomes" id="UP000229227">
    <property type="component" value="Unassembled WGS sequence"/>
</dbReference>
<reference evidence="2" key="1">
    <citation type="submission" date="2017-09" db="EMBL/GenBank/DDBJ databases">
        <title>Depth-based differentiation of microbial function through sediment-hosted aquifers and enrichment of novel symbionts in the deep terrestrial subsurface.</title>
        <authorList>
            <person name="Probst A.J."/>
            <person name="Ladd B."/>
            <person name="Jarett J.K."/>
            <person name="Geller-Mcgrath D.E."/>
            <person name="Sieber C.M.K."/>
            <person name="Emerson J.B."/>
            <person name="Anantharaman K."/>
            <person name="Thomas B.C."/>
            <person name="Malmstrom R."/>
            <person name="Stieglmeier M."/>
            <person name="Klingl A."/>
            <person name="Woyke T."/>
            <person name="Ryan C.M."/>
            <person name="Banfield J.F."/>
        </authorList>
    </citation>
    <scope>NUCLEOTIDE SEQUENCE [LARGE SCALE GENOMIC DNA]</scope>
</reference>
<name>A0A2M6ZF69_9BACT</name>
<accession>A0A2M6ZF69</accession>
<dbReference type="AlphaFoldDB" id="A0A2M6ZF69"/>
<evidence type="ECO:0000313" key="2">
    <source>
        <dbReference type="Proteomes" id="UP000229227"/>
    </source>
</evidence>
<dbReference type="EMBL" id="PEWN01000106">
    <property type="protein sequence ID" value="PIU51042.1"/>
    <property type="molecule type" value="Genomic_DNA"/>
</dbReference>
<evidence type="ECO:0000313" key="1">
    <source>
        <dbReference type="EMBL" id="PIU51042.1"/>
    </source>
</evidence>
<comment type="caution">
    <text evidence="1">The sequence shown here is derived from an EMBL/GenBank/DDBJ whole genome shotgun (WGS) entry which is preliminary data.</text>
</comment>
<sequence length="102" mass="12353">MGHIYEWMEDEIWDFARDKGVQFDHIEFPWNGNFDWDPASFARQDIVAILKDENENKVGEVHFRIVVNEMFGEMYEDLWRISRRSLKLKKIEANFLTERALK</sequence>
<organism evidence="1 2">
    <name type="scientific">Candidatus Desantisbacteria bacterium CG07_land_8_20_14_0_80_39_15</name>
    <dbReference type="NCBI Taxonomy" id="1974549"/>
    <lineage>
        <taxon>Bacteria</taxon>
        <taxon>Candidatus Desantisiibacteriota</taxon>
    </lineage>
</organism>
<protein>
    <submittedName>
        <fullName evidence="1">Uncharacterized protein</fullName>
    </submittedName>
</protein>
<gene>
    <name evidence="1" type="ORF">COS91_06580</name>
</gene>
<proteinExistence type="predicted"/>